<evidence type="ECO:0000256" key="3">
    <source>
        <dbReference type="ARBA" id="ARBA00012243"/>
    </source>
</evidence>
<protein>
    <recommendedName>
        <fullName evidence="3">phosphatidylserine decarboxylase</fullName>
        <ecNumber evidence="3">4.1.1.65</ecNumber>
    </recommendedName>
</protein>
<keyword evidence="13" id="KW-0472">Membrane</keyword>
<dbReference type="RefSeq" id="XP_015181918.1">
    <property type="nucleotide sequence ID" value="XM_015326432.1"/>
</dbReference>
<keyword evidence="9" id="KW-1208">Phospholipid metabolism</keyword>
<evidence type="ECO:0000256" key="5">
    <source>
        <dbReference type="ARBA" id="ARBA00022793"/>
    </source>
</evidence>
<sequence>MCAFNLNMRRLVASPWNFPYLRLFQHGGKVYSRNIIMHDSKNLMQLEGEQRMVKRNASHATSNRTQIASKISIMGKLKFVIPLGIGVSLIAFFQWRHLRKSRHTSDGEVVQGPLNDFIVNCYCCLPLRITSRIWGWIANREVPISLRPGIYQCYAKLFNADLEEVAGDLSGFPTLVDFFVRPLKEEARPIAKNSNMVSPSDGTVLHFGPVTSCRVEQVKGMTYDLRHFLGDEDPKRSKERVTYTEEDNKTYVKSLLKNADNQLYQVTVYLAPGDYHRFHSPTDWEIKSRKHFQGKLLSVNPKIASFLPDLFSINERVVYIGEWSEGFMAYAAVGATNVGSIKIYCDKELTTNKIIWPKMKRWEDASLNCTHISKGQLFGEFRMGSTIVLLFEAPKDYQFCLNIGQTIKVGQALSHYVVQSDEKYEPKSL</sequence>
<keyword evidence="5" id="KW-0210">Decarboxylase</keyword>
<comment type="function">
    <text evidence="12">Catalyzes the formation of phosphatidylethanolamine (PtdEtn) from phosphatidylserine (PtdSer). Plays a central role in phospholipid metabolism and in the interorganelle trafficking of phosphatidylserine. May be involved in lipid droplet biogenesis at the endoplasmic reticulum membrane.</text>
</comment>
<evidence type="ECO:0000256" key="13">
    <source>
        <dbReference type="SAM" id="Phobius"/>
    </source>
</evidence>
<keyword evidence="13" id="KW-1133">Transmembrane helix</keyword>
<keyword evidence="4" id="KW-0444">Lipid biosynthesis</keyword>
<comment type="cofactor">
    <cofactor evidence="1">
        <name>pyruvate</name>
        <dbReference type="ChEBI" id="CHEBI:15361"/>
    </cofactor>
</comment>
<dbReference type="PANTHER" id="PTHR10067:SF6">
    <property type="entry name" value="PHOSPHATIDYLSERINE DECARBOXYLASE PROENZYME, MITOCHONDRIAL"/>
    <property type="match status" value="1"/>
</dbReference>
<keyword evidence="7" id="KW-0594">Phospholipid biosynthesis</keyword>
<evidence type="ECO:0000313" key="16">
    <source>
        <dbReference type="RefSeq" id="XP_015181918.1"/>
    </source>
</evidence>
<evidence type="ECO:0000256" key="1">
    <source>
        <dbReference type="ARBA" id="ARBA00001928"/>
    </source>
</evidence>
<evidence type="ECO:0000256" key="8">
    <source>
        <dbReference type="ARBA" id="ARBA00023239"/>
    </source>
</evidence>
<evidence type="ECO:0000256" key="4">
    <source>
        <dbReference type="ARBA" id="ARBA00022516"/>
    </source>
</evidence>
<dbReference type="Proteomes" id="UP000694924">
    <property type="component" value="Unplaced"/>
</dbReference>
<evidence type="ECO:0000256" key="9">
    <source>
        <dbReference type="ARBA" id="ARBA00023264"/>
    </source>
</evidence>
<dbReference type="RefSeq" id="XP_015181917.1">
    <property type="nucleotide sequence ID" value="XM_015326431.1"/>
</dbReference>
<organism evidence="14 16">
    <name type="scientific">Polistes dominula</name>
    <name type="common">European paper wasp</name>
    <name type="synonym">Vespa dominula</name>
    <dbReference type="NCBI Taxonomy" id="743375"/>
    <lineage>
        <taxon>Eukaryota</taxon>
        <taxon>Metazoa</taxon>
        <taxon>Ecdysozoa</taxon>
        <taxon>Arthropoda</taxon>
        <taxon>Hexapoda</taxon>
        <taxon>Insecta</taxon>
        <taxon>Pterygota</taxon>
        <taxon>Neoptera</taxon>
        <taxon>Endopterygota</taxon>
        <taxon>Hymenoptera</taxon>
        <taxon>Apocrita</taxon>
        <taxon>Aculeata</taxon>
        <taxon>Vespoidea</taxon>
        <taxon>Vespidae</taxon>
        <taxon>Polistinae</taxon>
        <taxon>Polistini</taxon>
        <taxon>Polistes</taxon>
    </lineage>
</organism>
<evidence type="ECO:0000256" key="12">
    <source>
        <dbReference type="ARBA" id="ARBA00045136"/>
    </source>
</evidence>
<dbReference type="InterPro" id="IPR003817">
    <property type="entry name" value="PS_Dcarbxylase"/>
</dbReference>
<evidence type="ECO:0000256" key="7">
    <source>
        <dbReference type="ARBA" id="ARBA00023209"/>
    </source>
</evidence>
<name>A0ABM1INY1_POLDO</name>
<dbReference type="Pfam" id="PF02666">
    <property type="entry name" value="PS_Dcarbxylase"/>
    <property type="match status" value="1"/>
</dbReference>
<comment type="pathway">
    <text evidence="11">Phospholipid metabolism; phosphatidylethanolamine biosynthesis.</text>
</comment>
<evidence type="ECO:0000256" key="10">
    <source>
        <dbReference type="ARBA" id="ARBA00023317"/>
    </source>
</evidence>
<feature type="transmembrane region" description="Helical" evidence="13">
    <location>
        <begin position="77"/>
        <end position="95"/>
    </location>
</feature>
<evidence type="ECO:0000256" key="2">
    <source>
        <dbReference type="ARBA" id="ARBA00005189"/>
    </source>
</evidence>
<proteinExistence type="predicted"/>
<evidence type="ECO:0000256" key="11">
    <source>
        <dbReference type="ARBA" id="ARBA00024326"/>
    </source>
</evidence>
<dbReference type="InterPro" id="IPR033177">
    <property type="entry name" value="PSD-B"/>
</dbReference>
<gene>
    <name evidence="15 16" type="primary">LOC107069266</name>
</gene>
<evidence type="ECO:0000256" key="6">
    <source>
        <dbReference type="ARBA" id="ARBA00023098"/>
    </source>
</evidence>
<evidence type="ECO:0000313" key="14">
    <source>
        <dbReference type="Proteomes" id="UP000694924"/>
    </source>
</evidence>
<keyword evidence="6" id="KW-0443">Lipid metabolism</keyword>
<dbReference type="GeneID" id="107069266"/>
<keyword evidence="14" id="KW-1185">Reference proteome</keyword>
<keyword evidence="10" id="KW-0670">Pyruvate</keyword>
<dbReference type="NCBIfam" id="TIGR00163">
    <property type="entry name" value="PS_decarb"/>
    <property type="match status" value="1"/>
</dbReference>
<keyword evidence="13" id="KW-0812">Transmembrane</keyword>
<dbReference type="EC" id="4.1.1.65" evidence="3"/>
<accession>A0ABM1INY1</accession>
<reference evidence="15 16" key="1">
    <citation type="submission" date="2025-05" db="UniProtKB">
        <authorList>
            <consortium name="RefSeq"/>
        </authorList>
    </citation>
    <scope>IDENTIFICATION</scope>
    <source>
        <tissue evidence="15 16">Whole body</tissue>
    </source>
</reference>
<evidence type="ECO:0000313" key="15">
    <source>
        <dbReference type="RefSeq" id="XP_015181917.1"/>
    </source>
</evidence>
<dbReference type="PANTHER" id="PTHR10067">
    <property type="entry name" value="PHOSPHATIDYLSERINE DECARBOXYLASE"/>
    <property type="match status" value="1"/>
</dbReference>
<keyword evidence="8" id="KW-0456">Lyase</keyword>
<comment type="pathway">
    <text evidence="2">Lipid metabolism.</text>
</comment>